<dbReference type="InterPro" id="IPR011335">
    <property type="entry name" value="Restrct_endonuc-II-like"/>
</dbReference>
<dbReference type="SUPFAM" id="SSF52980">
    <property type="entry name" value="Restriction endonuclease-like"/>
    <property type="match status" value="1"/>
</dbReference>
<dbReference type="Proteomes" id="UP000191931">
    <property type="component" value="Unassembled WGS sequence"/>
</dbReference>
<dbReference type="SUPFAM" id="SSF52540">
    <property type="entry name" value="P-loop containing nucleoside triphosphate hydrolases"/>
    <property type="match status" value="1"/>
</dbReference>
<dbReference type="PANTHER" id="PTHR34301:SF8">
    <property type="entry name" value="ATPASE DOMAIN-CONTAINING PROTEIN"/>
    <property type="match status" value="1"/>
</dbReference>
<dbReference type="AlphaFoldDB" id="A0A1W1HCE2"/>
<dbReference type="PANTHER" id="PTHR34301">
    <property type="entry name" value="DNA-BINDING PROTEIN-RELATED"/>
    <property type="match status" value="1"/>
</dbReference>
<keyword evidence="3" id="KW-1185">Reference proteome</keyword>
<protein>
    <recommendedName>
        <fullName evidence="4">ATPase domain protein, prokaryote domain protein</fullName>
    </recommendedName>
</protein>
<evidence type="ECO:0000256" key="1">
    <source>
        <dbReference type="SAM" id="Coils"/>
    </source>
</evidence>
<keyword evidence="1" id="KW-0175">Coiled coil</keyword>
<dbReference type="OrthoDB" id="5528315at2"/>
<dbReference type="RefSeq" id="WP_080807452.1">
    <property type="nucleotide sequence ID" value="NZ_LT828557.1"/>
</dbReference>
<gene>
    <name evidence="2" type="ORF">MTBBW1_2100011</name>
</gene>
<proteinExistence type="predicted"/>
<evidence type="ECO:0000313" key="2">
    <source>
        <dbReference type="EMBL" id="SLM30072.1"/>
    </source>
</evidence>
<evidence type="ECO:0000313" key="3">
    <source>
        <dbReference type="Proteomes" id="UP000191931"/>
    </source>
</evidence>
<accession>A0A1W1HCE2</accession>
<name>A0A1W1HCE2_9BACT</name>
<dbReference type="EMBL" id="FWEV01000125">
    <property type="protein sequence ID" value="SLM30072.1"/>
    <property type="molecule type" value="Genomic_DNA"/>
</dbReference>
<organism evidence="2 3">
    <name type="scientific">Desulfamplus magnetovallimortis</name>
    <dbReference type="NCBI Taxonomy" id="1246637"/>
    <lineage>
        <taxon>Bacteria</taxon>
        <taxon>Pseudomonadati</taxon>
        <taxon>Thermodesulfobacteriota</taxon>
        <taxon>Desulfobacteria</taxon>
        <taxon>Desulfobacterales</taxon>
        <taxon>Desulfobacteraceae</taxon>
        <taxon>Desulfamplus</taxon>
    </lineage>
</organism>
<feature type="coiled-coil region" evidence="1">
    <location>
        <begin position="418"/>
        <end position="445"/>
    </location>
</feature>
<reference evidence="2 3" key="1">
    <citation type="submission" date="2017-03" db="EMBL/GenBank/DDBJ databases">
        <authorList>
            <person name="Afonso C.L."/>
            <person name="Miller P.J."/>
            <person name="Scott M.A."/>
            <person name="Spackman E."/>
            <person name="Goraichik I."/>
            <person name="Dimitrov K.M."/>
            <person name="Suarez D.L."/>
            <person name="Swayne D.E."/>
        </authorList>
    </citation>
    <scope>NUCLEOTIDE SEQUENCE [LARGE SCALE GENOMIC DNA]</scope>
    <source>
        <strain evidence="2">PRJEB14757</strain>
    </source>
</reference>
<dbReference type="InterPro" id="IPR027417">
    <property type="entry name" value="P-loop_NTPase"/>
</dbReference>
<sequence>MRYPLPERIGEPQLLTGREKEFALFYKWIERIPRRLSKSRVILARRKSGKTAFIQRLFNRLWSENGKVIPLFFEISEAKKWYPNFAIEYYCTFASQYISFLDRDDDFVHTPLSLEQIKAYGESKNHKYLLNDIDSMMRYKASHDYDLLWKTAYTAPERFAASLDHRFLVIIDEFQNITEYIYRDKACETAKDETLAGSFHGVSESKLAPMLVTGSYVGWIVAILDKYLEAGRLKRFFMTPYLTPEEGLQAVFKYAEYYEEPITNETATQINQLCQSDPFFISCVMESEFEGKDLTTRQGVVNTVNFEISDRRSEMSMTWGEYIELTLQRVNDIHAKTILLHMSKHADRYWTPKELKETLKLDIAPNEIQEKLRTLVKADLLTEGISDIDFRGLQDGTLYLILRNRFEKEIINFEPDLKKDFHKELDELQMDKKALQGKLNNLVGKFAEYQLATDFRSRKRFPLSIYFEGVADKDQNVELNIIDVRQRVKFHRQDGKEMEIDVLAESACGRFVLVEVKKTKEKIGVKVVQDFQEKVDVYVRQFPDKIILPAFLSTGGFTEDALTFCMDNHIGTAEGIAWFFE</sequence>
<dbReference type="Gene3D" id="3.40.50.300">
    <property type="entry name" value="P-loop containing nucleotide triphosphate hydrolases"/>
    <property type="match status" value="1"/>
</dbReference>
<evidence type="ECO:0008006" key="4">
    <source>
        <dbReference type="Google" id="ProtNLM"/>
    </source>
</evidence>